<dbReference type="InterPro" id="IPR036390">
    <property type="entry name" value="WH_DNA-bd_sf"/>
</dbReference>
<dbReference type="Pfam" id="PF01726">
    <property type="entry name" value="LexA_DNA_bind"/>
    <property type="match status" value="1"/>
</dbReference>
<evidence type="ECO:0000313" key="3">
    <source>
        <dbReference type="EMBL" id="KKQ91236.1"/>
    </source>
</evidence>
<dbReference type="GO" id="GO:0004252">
    <property type="term" value="F:serine-type endopeptidase activity"/>
    <property type="evidence" value="ECO:0007669"/>
    <property type="project" value="InterPro"/>
</dbReference>
<gene>
    <name evidence="3" type="ORF">UT17_C0014G0004</name>
</gene>
<dbReference type="Gene3D" id="2.10.109.10">
    <property type="entry name" value="Umud Fragment, subunit A"/>
    <property type="match status" value="1"/>
</dbReference>
<protein>
    <submittedName>
        <fullName evidence="3">Transcriptional repressor (LexA family)</fullName>
    </submittedName>
</protein>
<evidence type="ECO:0000313" key="4">
    <source>
        <dbReference type="Proteomes" id="UP000034774"/>
    </source>
</evidence>
<evidence type="ECO:0000259" key="1">
    <source>
        <dbReference type="Pfam" id="PF00717"/>
    </source>
</evidence>
<dbReference type="EMBL" id="LBVU01000014">
    <property type="protein sequence ID" value="KKQ91236.1"/>
    <property type="molecule type" value="Genomic_DNA"/>
</dbReference>
<reference evidence="3 4" key="1">
    <citation type="journal article" date="2015" name="Nature">
        <title>rRNA introns, odd ribosomes, and small enigmatic genomes across a large radiation of phyla.</title>
        <authorList>
            <person name="Brown C.T."/>
            <person name="Hug L.A."/>
            <person name="Thomas B.C."/>
            <person name="Sharon I."/>
            <person name="Castelle C.J."/>
            <person name="Singh A."/>
            <person name="Wilkins M.J."/>
            <person name="Williams K.H."/>
            <person name="Banfield J.F."/>
        </authorList>
    </citation>
    <scope>NUCLEOTIDE SEQUENCE [LARGE SCALE GENOMIC DNA]</scope>
</reference>
<dbReference type="STRING" id="1618572.UT17_C0014G0004"/>
<dbReference type="AlphaFoldDB" id="A0A0G0PPI9"/>
<dbReference type="SUPFAM" id="SSF51306">
    <property type="entry name" value="LexA/Signal peptidase"/>
    <property type="match status" value="1"/>
</dbReference>
<dbReference type="Proteomes" id="UP000034774">
    <property type="component" value="Unassembled WGS sequence"/>
</dbReference>
<name>A0A0G0PPI9_9BACT</name>
<accession>A0A0G0PPI9</accession>
<evidence type="ECO:0000259" key="2">
    <source>
        <dbReference type="Pfam" id="PF01726"/>
    </source>
</evidence>
<organism evidence="3 4">
    <name type="scientific">Candidatus Woesebacteria bacterium GW2011_GWB1_39_10</name>
    <dbReference type="NCBI Taxonomy" id="1618572"/>
    <lineage>
        <taxon>Bacteria</taxon>
        <taxon>Candidatus Woeseibacteriota</taxon>
    </lineage>
</organism>
<dbReference type="PANTHER" id="PTHR33516">
    <property type="entry name" value="LEXA REPRESSOR"/>
    <property type="match status" value="1"/>
</dbReference>
<dbReference type="SUPFAM" id="SSF46785">
    <property type="entry name" value="Winged helix' DNA-binding domain"/>
    <property type="match status" value="1"/>
</dbReference>
<sequence>MHKIQEKLLKVIDRDNLSGMTLREIGKLIGEESAQKVKHHLTQLTKKGFITYSPVKREIKRTLEISKGGFVSLPIVGAADCGPATIFAEENITGYLKVSKKIAPRGGKLFVLRAEGDSMNRSQINGKNIEDGDFVVVDSEQRTPEAGHYVISVIDEVANIKKFIPDPQNERIILKSESTKDFLPIYIHESDKYELSGRVVDVIKK</sequence>
<dbReference type="PANTHER" id="PTHR33516:SF2">
    <property type="entry name" value="LEXA REPRESSOR-RELATED"/>
    <property type="match status" value="1"/>
</dbReference>
<proteinExistence type="predicted"/>
<dbReference type="InterPro" id="IPR036286">
    <property type="entry name" value="LexA/Signal_pep-like_sf"/>
</dbReference>
<dbReference type="CDD" id="cd06529">
    <property type="entry name" value="S24_LexA-like"/>
    <property type="match status" value="1"/>
</dbReference>
<dbReference type="Gene3D" id="1.10.10.10">
    <property type="entry name" value="Winged helix-like DNA-binding domain superfamily/Winged helix DNA-binding domain"/>
    <property type="match status" value="1"/>
</dbReference>
<dbReference type="GO" id="GO:0006508">
    <property type="term" value="P:proteolysis"/>
    <property type="evidence" value="ECO:0007669"/>
    <property type="project" value="InterPro"/>
</dbReference>
<feature type="domain" description="Peptidase S24/S26A/S26B/S26C" evidence="1">
    <location>
        <begin position="74"/>
        <end position="200"/>
    </location>
</feature>
<dbReference type="InterPro" id="IPR036388">
    <property type="entry name" value="WH-like_DNA-bd_sf"/>
</dbReference>
<dbReference type="InterPro" id="IPR015927">
    <property type="entry name" value="Peptidase_S24_S26A/B/C"/>
</dbReference>
<comment type="caution">
    <text evidence="3">The sequence shown here is derived from an EMBL/GenBank/DDBJ whole genome shotgun (WGS) entry which is preliminary data.</text>
</comment>
<dbReference type="Pfam" id="PF00717">
    <property type="entry name" value="Peptidase_S24"/>
    <property type="match status" value="1"/>
</dbReference>
<dbReference type="InterPro" id="IPR050077">
    <property type="entry name" value="LexA_repressor"/>
</dbReference>
<dbReference type="InterPro" id="IPR039418">
    <property type="entry name" value="LexA-like"/>
</dbReference>
<dbReference type="InterPro" id="IPR006199">
    <property type="entry name" value="LexA_DNA-bd_dom"/>
</dbReference>
<feature type="domain" description="LexA repressor DNA-binding" evidence="2">
    <location>
        <begin position="5"/>
        <end position="55"/>
    </location>
</feature>